<name>A0A5C6FUC7_9PLAN</name>
<dbReference type="OrthoDB" id="9813569at2"/>
<dbReference type="InterPro" id="IPR011611">
    <property type="entry name" value="PfkB_dom"/>
</dbReference>
<evidence type="ECO:0000256" key="3">
    <source>
        <dbReference type="ARBA" id="ARBA00022777"/>
    </source>
</evidence>
<dbReference type="GO" id="GO:0047590">
    <property type="term" value="F:5-dehydro-2-deoxygluconokinase activity"/>
    <property type="evidence" value="ECO:0007669"/>
    <property type="project" value="UniProtKB-EC"/>
</dbReference>
<reference evidence="5 6" key="1">
    <citation type="submission" date="2019-02" db="EMBL/GenBank/DDBJ databases">
        <title>Deep-cultivation of Planctomycetes and their phenomic and genomic characterization uncovers novel biology.</title>
        <authorList>
            <person name="Wiegand S."/>
            <person name="Jogler M."/>
            <person name="Boedeker C."/>
            <person name="Pinto D."/>
            <person name="Vollmers J."/>
            <person name="Rivas-Marin E."/>
            <person name="Kohn T."/>
            <person name="Peeters S.H."/>
            <person name="Heuer A."/>
            <person name="Rast P."/>
            <person name="Oberbeckmann S."/>
            <person name="Bunk B."/>
            <person name="Jeske O."/>
            <person name="Meyerdierks A."/>
            <person name="Storesund J.E."/>
            <person name="Kallscheuer N."/>
            <person name="Luecker S."/>
            <person name="Lage O.M."/>
            <person name="Pohl T."/>
            <person name="Merkel B.J."/>
            <person name="Hornburger P."/>
            <person name="Mueller R.-W."/>
            <person name="Bruemmer F."/>
            <person name="Labrenz M."/>
            <person name="Spormann A.M."/>
            <person name="Op Den Camp H."/>
            <person name="Overmann J."/>
            <person name="Amann R."/>
            <person name="Jetten M.S.M."/>
            <person name="Mascher T."/>
            <person name="Medema M.H."/>
            <person name="Devos D.P."/>
            <person name="Kaster A.-K."/>
            <person name="Ovreas L."/>
            <person name="Rohde M."/>
            <person name="Galperin M.Y."/>
            <person name="Jogler C."/>
        </authorList>
    </citation>
    <scope>NUCLEOTIDE SEQUENCE [LARGE SCALE GENOMIC DNA]</scope>
    <source>
        <strain evidence="5 6">V7</strain>
    </source>
</reference>
<feature type="domain" description="Carbohydrate kinase PfkB" evidence="4">
    <location>
        <begin position="14"/>
        <end position="346"/>
    </location>
</feature>
<keyword evidence="3 5" id="KW-0418">Kinase</keyword>
<dbReference type="PANTHER" id="PTHR43320">
    <property type="entry name" value="SUGAR KINASE"/>
    <property type="match status" value="1"/>
</dbReference>
<dbReference type="Gene3D" id="3.40.1190.20">
    <property type="match status" value="1"/>
</dbReference>
<evidence type="ECO:0000256" key="2">
    <source>
        <dbReference type="ARBA" id="ARBA00022679"/>
    </source>
</evidence>
<evidence type="ECO:0000313" key="5">
    <source>
        <dbReference type="EMBL" id="TWU65874.1"/>
    </source>
</evidence>
<dbReference type="PANTHER" id="PTHR43320:SF2">
    <property type="entry name" value="2-DEHYDRO-3-DEOXYGLUCONOKINASE_2-DEHYDRO-3-DEOXYGALACTONOKINASE"/>
    <property type="match status" value="1"/>
</dbReference>
<dbReference type="CDD" id="cd01166">
    <property type="entry name" value="KdgK"/>
    <property type="match status" value="1"/>
</dbReference>
<comment type="similarity">
    <text evidence="1">Belongs to the carbohydrate kinase PfkB family.</text>
</comment>
<accession>A0A5C6FUC7</accession>
<dbReference type="EC" id="2.7.1.92" evidence="5"/>
<evidence type="ECO:0000256" key="1">
    <source>
        <dbReference type="ARBA" id="ARBA00010688"/>
    </source>
</evidence>
<sequence length="365" mass="39782">MSINLRPADQCRYDLVSLGEVMLRLDPGEGRIHTTRQFQAWEGGGEYNVARGLRRCFGLNTGIVTALADNPIGRLVEDLMLTGGVDTQWVQWFDYDGVGRTVRNGLNFTERGFGVRGAVGAADRGNTAASQLKPGDIDWDDLFGKQGVRWFHTGGIYAALSETTPEVVLEAVQSAHRHGTVVSYDLNYRPSLWQAIGGHAKCQDVNRKIAQHVDVMIGNEEDFTACLGFEVDGVDENLSKLDVTNFKKMIERATAEFPNFKATATTLRGVKTASINDWSAIVWHDGQFHQSRQYEDLEILDRVGGGDSFASGLIYGFLSTGDAAEAVQYGAAHGALAMTTPGDTSMASLKEVEKLKSGGSARVVR</sequence>
<protein>
    <submittedName>
        <fullName evidence="5">5-dehydro-2-deoxygluconokinase</fullName>
        <ecNumber evidence="5">2.7.1.92</ecNumber>
    </submittedName>
</protein>
<comment type="caution">
    <text evidence="5">The sequence shown here is derived from an EMBL/GenBank/DDBJ whole genome shotgun (WGS) entry which is preliminary data.</text>
</comment>
<dbReference type="SUPFAM" id="SSF53613">
    <property type="entry name" value="Ribokinase-like"/>
    <property type="match status" value="1"/>
</dbReference>
<evidence type="ECO:0000313" key="6">
    <source>
        <dbReference type="Proteomes" id="UP000316476"/>
    </source>
</evidence>
<dbReference type="EMBL" id="SJPZ01000001">
    <property type="protein sequence ID" value="TWU65874.1"/>
    <property type="molecule type" value="Genomic_DNA"/>
</dbReference>
<dbReference type="AlphaFoldDB" id="A0A5C6FUC7"/>
<dbReference type="RefSeq" id="WP_146412279.1">
    <property type="nucleotide sequence ID" value="NZ_SJPZ01000001.1"/>
</dbReference>
<dbReference type="InterPro" id="IPR029056">
    <property type="entry name" value="Ribokinase-like"/>
</dbReference>
<evidence type="ECO:0000259" key="4">
    <source>
        <dbReference type="Pfam" id="PF00294"/>
    </source>
</evidence>
<proteinExistence type="inferred from homology"/>
<gene>
    <name evidence="5" type="primary">iolC_1</name>
    <name evidence="5" type="ORF">V7x_14280</name>
</gene>
<dbReference type="Pfam" id="PF00294">
    <property type="entry name" value="PfkB"/>
    <property type="match status" value="1"/>
</dbReference>
<organism evidence="5 6">
    <name type="scientific">Crateriforma conspicua</name>
    <dbReference type="NCBI Taxonomy" id="2527996"/>
    <lineage>
        <taxon>Bacteria</taxon>
        <taxon>Pseudomonadati</taxon>
        <taxon>Planctomycetota</taxon>
        <taxon>Planctomycetia</taxon>
        <taxon>Planctomycetales</taxon>
        <taxon>Planctomycetaceae</taxon>
        <taxon>Crateriforma</taxon>
    </lineage>
</organism>
<dbReference type="InterPro" id="IPR052700">
    <property type="entry name" value="Carb_kinase_PfkB-like"/>
</dbReference>
<dbReference type="Proteomes" id="UP000316476">
    <property type="component" value="Unassembled WGS sequence"/>
</dbReference>
<keyword evidence="2 5" id="KW-0808">Transferase</keyword>